<dbReference type="GO" id="GO:0004497">
    <property type="term" value="F:monooxygenase activity"/>
    <property type="evidence" value="ECO:0007669"/>
    <property type="project" value="UniProtKB-KW"/>
</dbReference>
<evidence type="ECO:0000313" key="12">
    <source>
        <dbReference type="Proteomes" id="UP000887013"/>
    </source>
</evidence>
<organism evidence="11 12">
    <name type="scientific">Nephila pilipes</name>
    <name type="common">Giant wood spider</name>
    <name type="synonym">Nephila maculata</name>
    <dbReference type="NCBI Taxonomy" id="299642"/>
    <lineage>
        <taxon>Eukaryota</taxon>
        <taxon>Metazoa</taxon>
        <taxon>Ecdysozoa</taxon>
        <taxon>Arthropoda</taxon>
        <taxon>Chelicerata</taxon>
        <taxon>Arachnida</taxon>
        <taxon>Araneae</taxon>
        <taxon>Araneomorphae</taxon>
        <taxon>Entelegynae</taxon>
        <taxon>Araneoidea</taxon>
        <taxon>Nephilidae</taxon>
        <taxon>Nephila</taxon>
    </lineage>
</organism>
<keyword evidence="5" id="KW-0479">Metal-binding</keyword>
<keyword evidence="4" id="KW-0349">Heme</keyword>
<evidence type="ECO:0000256" key="2">
    <source>
        <dbReference type="ARBA" id="ARBA00004586"/>
    </source>
</evidence>
<comment type="subcellular location">
    <subcellularLocation>
        <location evidence="2">Endoplasmic reticulum membrane</location>
    </subcellularLocation>
</comment>
<evidence type="ECO:0000256" key="1">
    <source>
        <dbReference type="ARBA" id="ARBA00001971"/>
    </source>
</evidence>
<dbReference type="PRINTS" id="PR00464">
    <property type="entry name" value="EP450II"/>
</dbReference>
<dbReference type="SUPFAM" id="SSF48264">
    <property type="entry name" value="Cytochrome P450"/>
    <property type="match status" value="1"/>
</dbReference>
<evidence type="ECO:0000256" key="8">
    <source>
        <dbReference type="ARBA" id="ARBA00023004"/>
    </source>
</evidence>
<protein>
    <submittedName>
        <fullName evidence="11">Cytochrome P450 4V2</fullName>
    </submittedName>
</protein>
<comment type="cofactor">
    <cofactor evidence="1">
        <name>heme</name>
        <dbReference type="ChEBI" id="CHEBI:30413"/>
    </cofactor>
</comment>
<dbReference type="GO" id="GO:0005506">
    <property type="term" value="F:iron ion binding"/>
    <property type="evidence" value="ECO:0007669"/>
    <property type="project" value="InterPro"/>
</dbReference>
<accession>A0A8X6Q2J4</accession>
<dbReference type="InterPro" id="IPR050196">
    <property type="entry name" value="Cytochrome_P450_Monoox"/>
</dbReference>
<evidence type="ECO:0000256" key="3">
    <source>
        <dbReference type="ARBA" id="ARBA00010617"/>
    </source>
</evidence>
<keyword evidence="10" id="KW-0472">Membrane</keyword>
<evidence type="ECO:0000256" key="4">
    <source>
        <dbReference type="ARBA" id="ARBA00022617"/>
    </source>
</evidence>
<dbReference type="InterPro" id="IPR002402">
    <property type="entry name" value="Cyt_P450_E_grp-II"/>
</dbReference>
<evidence type="ECO:0000313" key="11">
    <source>
        <dbReference type="EMBL" id="GFU03013.1"/>
    </source>
</evidence>
<sequence length="131" mass="15210">MPILVSSGDKWKRRRKLLTPCFHADILKGFLTVFNEHSRKLVEHLRQERKKEFTYIGIPVTLTALDIIYETMLGSSVGALDNNNSQYIFAMKRLLEICTSKIIKIWKWPNFIHKLTSGKEARRHIKTIGGL</sequence>
<reference evidence="11" key="1">
    <citation type="submission" date="2020-08" db="EMBL/GenBank/DDBJ databases">
        <title>Multicomponent nature underlies the extraordinary mechanical properties of spider dragline silk.</title>
        <authorList>
            <person name="Kono N."/>
            <person name="Nakamura H."/>
            <person name="Mori M."/>
            <person name="Yoshida Y."/>
            <person name="Ohtoshi R."/>
            <person name="Malay A.D."/>
            <person name="Moran D.A.P."/>
            <person name="Tomita M."/>
            <person name="Numata K."/>
            <person name="Arakawa K."/>
        </authorList>
    </citation>
    <scope>NUCLEOTIDE SEQUENCE</scope>
</reference>
<dbReference type="PANTHER" id="PTHR24291">
    <property type="entry name" value="CYTOCHROME P450 FAMILY 4"/>
    <property type="match status" value="1"/>
</dbReference>
<keyword evidence="12" id="KW-1185">Reference proteome</keyword>
<dbReference type="Pfam" id="PF00067">
    <property type="entry name" value="p450"/>
    <property type="match status" value="1"/>
</dbReference>
<dbReference type="GO" id="GO:0016705">
    <property type="term" value="F:oxidoreductase activity, acting on paired donors, with incorporation or reduction of molecular oxygen"/>
    <property type="evidence" value="ECO:0007669"/>
    <property type="project" value="InterPro"/>
</dbReference>
<evidence type="ECO:0000256" key="7">
    <source>
        <dbReference type="ARBA" id="ARBA00023002"/>
    </source>
</evidence>
<evidence type="ECO:0000256" key="9">
    <source>
        <dbReference type="ARBA" id="ARBA00023033"/>
    </source>
</evidence>
<evidence type="ECO:0000256" key="6">
    <source>
        <dbReference type="ARBA" id="ARBA00022824"/>
    </source>
</evidence>
<gene>
    <name evidence="11" type="primary">CYP4V2</name>
    <name evidence="11" type="ORF">NPIL_366891</name>
</gene>
<keyword evidence="7" id="KW-0560">Oxidoreductase</keyword>
<keyword evidence="9" id="KW-0503">Monooxygenase</keyword>
<dbReference type="PANTHER" id="PTHR24291:SF189">
    <property type="entry name" value="CYTOCHROME P450 4C3-RELATED"/>
    <property type="match status" value="1"/>
</dbReference>
<dbReference type="InterPro" id="IPR001128">
    <property type="entry name" value="Cyt_P450"/>
</dbReference>
<keyword evidence="8" id="KW-0408">Iron</keyword>
<dbReference type="Gene3D" id="1.10.630.10">
    <property type="entry name" value="Cytochrome P450"/>
    <property type="match status" value="1"/>
</dbReference>
<dbReference type="GO" id="GO:0005789">
    <property type="term" value="C:endoplasmic reticulum membrane"/>
    <property type="evidence" value="ECO:0007669"/>
    <property type="project" value="UniProtKB-SubCell"/>
</dbReference>
<dbReference type="EMBL" id="BMAW01027613">
    <property type="protein sequence ID" value="GFU03013.1"/>
    <property type="molecule type" value="Genomic_DNA"/>
</dbReference>
<proteinExistence type="inferred from homology"/>
<dbReference type="Proteomes" id="UP000887013">
    <property type="component" value="Unassembled WGS sequence"/>
</dbReference>
<comment type="caution">
    <text evidence="11">The sequence shown here is derived from an EMBL/GenBank/DDBJ whole genome shotgun (WGS) entry which is preliminary data.</text>
</comment>
<evidence type="ECO:0000256" key="5">
    <source>
        <dbReference type="ARBA" id="ARBA00022723"/>
    </source>
</evidence>
<keyword evidence="6" id="KW-0256">Endoplasmic reticulum</keyword>
<dbReference type="InterPro" id="IPR036396">
    <property type="entry name" value="Cyt_P450_sf"/>
</dbReference>
<dbReference type="OrthoDB" id="6434159at2759"/>
<dbReference type="AlphaFoldDB" id="A0A8X6Q2J4"/>
<name>A0A8X6Q2J4_NEPPI</name>
<evidence type="ECO:0000256" key="10">
    <source>
        <dbReference type="ARBA" id="ARBA00023136"/>
    </source>
</evidence>
<dbReference type="GO" id="GO:0020037">
    <property type="term" value="F:heme binding"/>
    <property type="evidence" value="ECO:0007669"/>
    <property type="project" value="InterPro"/>
</dbReference>
<comment type="similarity">
    <text evidence="3">Belongs to the cytochrome P450 family.</text>
</comment>